<evidence type="ECO:0000259" key="1">
    <source>
        <dbReference type="Pfam" id="PF25559"/>
    </source>
</evidence>
<keyword evidence="3" id="KW-1185">Reference proteome</keyword>
<sequence>MSDFDHLILGDSREVFDLGTSARVQAATEALAAQTEHEIAIVSRDLEASLYGSLPFIDAIRRMVAARRRNTRIRFLIHDPRPAILNRHRLVDLIRRLSSYLEVRVMGNEYREFNESFFVADRLAYLHRPTGDRFDGRVCFHDPLAARRLLGLFDEMWEYGTHDPNFRRLHL</sequence>
<organism evidence="2 3">
    <name type="scientific">Alkalilimnicola ehrlichii</name>
    <dbReference type="NCBI Taxonomy" id="351052"/>
    <lineage>
        <taxon>Bacteria</taxon>
        <taxon>Pseudomonadati</taxon>
        <taxon>Pseudomonadota</taxon>
        <taxon>Gammaproteobacteria</taxon>
        <taxon>Chromatiales</taxon>
        <taxon>Ectothiorhodospiraceae</taxon>
        <taxon>Alkalilimnicola</taxon>
    </lineage>
</organism>
<evidence type="ECO:0000313" key="3">
    <source>
        <dbReference type="Proteomes" id="UP000256763"/>
    </source>
</evidence>
<accession>A0A3E0X233</accession>
<dbReference type="RefSeq" id="WP_116347522.1">
    <property type="nucleotide sequence ID" value="NZ_NFZW01000003.1"/>
</dbReference>
<reference evidence="3" key="1">
    <citation type="submission" date="2017-05" db="EMBL/GenBank/DDBJ databases">
        <authorList>
            <person name="Sharma S."/>
            <person name="Sidhu C."/>
            <person name="Pinnaka A.K."/>
        </authorList>
    </citation>
    <scope>NUCLEOTIDE SEQUENCE [LARGE SCALE GENOMIC DNA]</scope>
    <source>
        <strain evidence="3">AK93</strain>
    </source>
</reference>
<name>A0A3E0X233_9GAMM</name>
<dbReference type="EMBL" id="NFZW01000003">
    <property type="protein sequence ID" value="RFA38598.1"/>
    <property type="molecule type" value="Genomic_DNA"/>
</dbReference>
<dbReference type="InterPro" id="IPR057691">
    <property type="entry name" value="DUF7931"/>
</dbReference>
<proteinExistence type="predicted"/>
<protein>
    <recommendedName>
        <fullName evidence="1">DUF7931 domain-containing protein</fullName>
    </recommendedName>
</protein>
<comment type="caution">
    <text evidence="2">The sequence shown here is derived from an EMBL/GenBank/DDBJ whole genome shotgun (WGS) entry which is preliminary data.</text>
</comment>
<dbReference type="AlphaFoldDB" id="A0A3E0X233"/>
<evidence type="ECO:0000313" key="2">
    <source>
        <dbReference type="EMBL" id="RFA38598.1"/>
    </source>
</evidence>
<gene>
    <name evidence="2" type="ORF">CAL65_04470</name>
</gene>
<feature type="domain" description="DUF7931" evidence="1">
    <location>
        <begin position="22"/>
        <end position="169"/>
    </location>
</feature>
<dbReference type="Proteomes" id="UP000256763">
    <property type="component" value="Unassembled WGS sequence"/>
</dbReference>
<dbReference type="Pfam" id="PF25559">
    <property type="entry name" value="DUF7931"/>
    <property type="match status" value="1"/>
</dbReference>